<protein>
    <submittedName>
        <fullName evidence="2">DNA-binding NarL/FixJ family response regulator</fullName>
    </submittedName>
</protein>
<dbReference type="AlphaFoldDB" id="A0A7W5A3L9"/>
<gene>
    <name evidence="2" type="ORF">FHS12_001731</name>
</gene>
<evidence type="ECO:0000259" key="1">
    <source>
        <dbReference type="SMART" id="SM00421"/>
    </source>
</evidence>
<comment type="caution">
    <text evidence="2">The sequence shown here is derived from an EMBL/GenBank/DDBJ whole genome shotgun (WGS) entry which is preliminary data.</text>
</comment>
<evidence type="ECO:0000313" key="2">
    <source>
        <dbReference type="EMBL" id="MBB3088790.1"/>
    </source>
</evidence>
<dbReference type="InterPro" id="IPR036388">
    <property type="entry name" value="WH-like_DNA-bd_sf"/>
</dbReference>
<dbReference type="Gene3D" id="1.10.10.10">
    <property type="entry name" value="Winged helix-like DNA-binding domain superfamily/Winged helix DNA-binding domain"/>
    <property type="match status" value="1"/>
</dbReference>
<dbReference type="InterPro" id="IPR051797">
    <property type="entry name" value="TrmB-like"/>
</dbReference>
<proteinExistence type="predicted"/>
<dbReference type="Proteomes" id="UP000577707">
    <property type="component" value="Unassembled WGS sequence"/>
</dbReference>
<dbReference type="SMART" id="SM00421">
    <property type="entry name" value="HTH_LUXR"/>
    <property type="match status" value="1"/>
</dbReference>
<dbReference type="GO" id="GO:0003677">
    <property type="term" value="F:DNA binding"/>
    <property type="evidence" value="ECO:0007669"/>
    <property type="project" value="UniProtKB-KW"/>
</dbReference>
<dbReference type="Pfam" id="PF13384">
    <property type="entry name" value="HTH_23"/>
    <property type="match status" value="1"/>
</dbReference>
<dbReference type="PANTHER" id="PTHR34293:SF1">
    <property type="entry name" value="HTH-TYPE TRANSCRIPTIONAL REGULATOR TRMBL2"/>
    <property type="match status" value="1"/>
</dbReference>
<reference evidence="2 3" key="1">
    <citation type="submission" date="2020-08" db="EMBL/GenBank/DDBJ databases">
        <title>Genomic Encyclopedia of Type Strains, Phase III (KMG-III): the genomes of soil and plant-associated and newly described type strains.</title>
        <authorList>
            <person name="Whitman W."/>
        </authorList>
    </citation>
    <scope>NUCLEOTIDE SEQUENCE [LARGE SCALE GENOMIC DNA]</scope>
    <source>
        <strain evidence="2 3">CECT 3302</strain>
    </source>
</reference>
<dbReference type="CDD" id="cd06170">
    <property type="entry name" value="LuxR_C_like"/>
    <property type="match status" value="1"/>
</dbReference>
<evidence type="ECO:0000313" key="3">
    <source>
        <dbReference type="Proteomes" id="UP000577707"/>
    </source>
</evidence>
<dbReference type="InterPro" id="IPR016032">
    <property type="entry name" value="Sig_transdc_resp-reg_C-effctor"/>
</dbReference>
<keyword evidence="2" id="KW-0238">DNA-binding</keyword>
<feature type="domain" description="HTH luxR-type" evidence="1">
    <location>
        <begin position="241"/>
        <end position="298"/>
    </location>
</feature>
<name>A0A7W5A3L9_9ACTN</name>
<dbReference type="InterPro" id="IPR000792">
    <property type="entry name" value="Tscrpt_reg_LuxR_C"/>
</dbReference>
<dbReference type="GO" id="GO:0006355">
    <property type="term" value="P:regulation of DNA-templated transcription"/>
    <property type="evidence" value="ECO:0007669"/>
    <property type="project" value="InterPro"/>
</dbReference>
<dbReference type="EMBL" id="JACHXG010000003">
    <property type="protein sequence ID" value="MBB3088790.1"/>
    <property type="molecule type" value="Genomic_DNA"/>
</dbReference>
<dbReference type="SUPFAM" id="SSF46894">
    <property type="entry name" value="C-terminal effector domain of the bipartite response regulators"/>
    <property type="match status" value="1"/>
</dbReference>
<keyword evidence="3" id="KW-1185">Reference proteome</keyword>
<dbReference type="RefSeq" id="WP_183544212.1">
    <property type="nucleotide sequence ID" value="NZ_BMQT01000003.1"/>
</dbReference>
<accession>A0A7W5A3L9</accession>
<dbReference type="PANTHER" id="PTHR34293">
    <property type="entry name" value="HTH-TYPE TRANSCRIPTIONAL REGULATOR TRMBL2"/>
    <property type="match status" value="1"/>
</dbReference>
<organism evidence="2 3">
    <name type="scientific">Nocardioides albus</name>
    <dbReference type="NCBI Taxonomy" id="1841"/>
    <lineage>
        <taxon>Bacteria</taxon>
        <taxon>Bacillati</taxon>
        <taxon>Actinomycetota</taxon>
        <taxon>Actinomycetes</taxon>
        <taxon>Propionibacteriales</taxon>
        <taxon>Nocardioidaceae</taxon>
        <taxon>Nocardioides</taxon>
    </lineage>
</organism>
<sequence length="304" mass="33398">MIDDEDWAIYERLLFADPTDAADGMAPETIARLVALGLVEVEADGSSGLRAVAPDAGLFPALRQWEAQLDRARHSADDLLRRYRRRDRRHEELIHTVGEADAGWATFEEVQAGAVDEVLIFDRPPYVAPPSGNPAQIAAMGRGVRYRTVYTQDALSDERRQDLAHDAISAGERARIIDRLPMKLVIVDARLAMVPLQGDAGTIGSAVLIGPCALLDGLLDLFEMTWERALPLPTAGERQAAQQMLQQEDELVRLLASGLTDPAIGRVLGCSERTVQRRIAQLMTHHGVSNRFQLGAQLARASRI</sequence>